<evidence type="ECO:0000259" key="1">
    <source>
        <dbReference type="PROSITE" id="PS50132"/>
    </source>
</evidence>
<feature type="domain" description="RGS" evidence="1">
    <location>
        <begin position="18"/>
        <end position="145"/>
    </location>
</feature>
<reference evidence="2" key="2">
    <citation type="submission" date="2021-02" db="EMBL/GenBank/DDBJ databases">
        <title>Aspergillus puulaauensis MK2 genome sequence.</title>
        <authorList>
            <person name="Futagami T."/>
            <person name="Mori K."/>
            <person name="Kadooka C."/>
            <person name="Tanaka T."/>
        </authorList>
    </citation>
    <scope>NUCLEOTIDE SEQUENCE</scope>
    <source>
        <strain evidence="2">MK2</strain>
    </source>
</reference>
<dbReference type="Proteomes" id="UP000654913">
    <property type="component" value="Chromosome 3"/>
</dbReference>
<evidence type="ECO:0000313" key="2">
    <source>
        <dbReference type="EMBL" id="BCS22017.1"/>
    </source>
</evidence>
<dbReference type="InterPro" id="IPR044926">
    <property type="entry name" value="RGS_subdomain_2"/>
</dbReference>
<dbReference type="SUPFAM" id="SSF48097">
    <property type="entry name" value="Regulator of G-protein signaling, RGS"/>
    <property type="match status" value="1"/>
</dbReference>
<protein>
    <recommendedName>
        <fullName evidence="1">RGS domain-containing protein</fullName>
    </recommendedName>
</protein>
<dbReference type="Pfam" id="PF00615">
    <property type="entry name" value="RGS"/>
    <property type="match status" value="1"/>
</dbReference>
<dbReference type="RefSeq" id="XP_041554211.1">
    <property type="nucleotide sequence ID" value="XM_041701313.1"/>
</dbReference>
<dbReference type="EMBL" id="AP024445">
    <property type="protein sequence ID" value="BCS22017.1"/>
    <property type="molecule type" value="Genomic_DNA"/>
</dbReference>
<keyword evidence="3" id="KW-1185">Reference proteome</keyword>
<gene>
    <name evidence="2" type="ORF">APUU_30242A</name>
</gene>
<organism evidence="2 3">
    <name type="scientific">Aspergillus puulaauensis</name>
    <dbReference type="NCBI Taxonomy" id="1220207"/>
    <lineage>
        <taxon>Eukaryota</taxon>
        <taxon>Fungi</taxon>
        <taxon>Dikarya</taxon>
        <taxon>Ascomycota</taxon>
        <taxon>Pezizomycotina</taxon>
        <taxon>Eurotiomycetes</taxon>
        <taxon>Eurotiomycetidae</taxon>
        <taxon>Eurotiales</taxon>
        <taxon>Aspergillaceae</taxon>
        <taxon>Aspergillus</taxon>
    </lineage>
</organism>
<dbReference type="PROSITE" id="PS50132">
    <property type="entry name" value="RGS"/>
    <property type="match status" value="1"/>
</dbReference>
<dbReference type="GeneID" id="64972022"/>
<reference evidence="2" key="1">
    <citation type="submission" date="2021-01" db="EMBL/GenBank/DDBJ databases">
        <authorList>
            <consortium name="Aspergillus puulaauensis MK2 genome sequencing consortium"/>
            <person name="Kazuki M."/>
            <person name="Futagami T."/>
        </authorList>
    </citation>
    <scope>NUCLEOTIDE SEQUENCE</scope>
    <source>
        <strain evidence="2">MK2</strain>
    </source>
</reference>
<evidence type="ECO:0000313" key="3">
    <source>
        <dbReference type="Proteomes" id="UP000654913"/>
    </source>
</evidence>
<dbReference type="Gene3D" id="1.10.167.10">
    <property type="entry name" value="Regulator of G-protein Signalling 4, domain 2"/>
    <property type="match status" value="1"/>
</dbReference>
<dbReference type="KEGG" id="apuu:APUU_30242A"/>
<dbReference type="InterPro" id="IPR016137">
    <property type="entry name" value="RGS"/>
</dbReference>
<name>A0A7R8AKU7_9EURO</name>
<sequence length="220" mass="25359">MVSFESPYHPFRPSFQDVLDNTAPEPFTLSAFKDFLVQRHAIESLQFLLGFRHYATLYFLSSPEPESATEHEHEHPQRDALSTLWQNLVSHYIIPGSRNEINITTQQRHALLAHQPTPQPSMLEQTVQQIAEALRTSVFAEFVHSVDMQNRKYRVYTRAASMPAAPTLSSLAPMSTDTDAAISAKRGAWFRWPYRRKYSMDQDTGKWRRKARTVVGMLHI</sequence>
<dbReference type="OrthoDB" id="10266999at2759"/>
<accession>A0A7R8AKU7</accession>
<proteinExistence type="predicted"/>
<dbReference type="AlphaFoldDB" id="A0A7R8AKU7"/>
<dbReference type="SMART" id="SM00315">
    <property type="entry name" value="RGS"/>
    <property type="match status" value="1"/>
</dbReference>
<dbReference type="InterPro" id="IPR036305">
    <property type="entry name" value="RGS_sf"/>
</dbReference>